<dbReference type="RefSeq" id="WP_119882380.1">
    <property type="nucleotide sequence ID" value="NZ_CP032418.1"/>
</dbReference>
<dbReference type="KEGG" id="paek:D3873_01650"/>
<keyword evidence="1" id="KW-1133">Transmembrane helix</keyword>
<dbReference type="OrthoDB" id="5447051at2"/>
<dbReference type="Proteomes" id="UP000265725">
    <property type="component" value="Chromosome"/>
</dbReference>
<organism evidence="3 4">
    <name type="scientific">Paenisporosarcina cavernae</name>
    <dbReference type="NCBI Taxonomy" id="2320858"/>
    <lineage>
        <taxon>Bacteria</taxon>
        <taxon>Bacillati</taxon>
        <taxon>Bacillota</taxon>
        <taxon>Bacilli</taxon>
        <taxon>Bacillales</taxon>
        <taxon>Caryophanaceae</taxon>
        <taxon>Paenisporosarcina</taxon>
    </lineage>
</organism>
<proteinExistence type="predicted"/>
<evidence type="ECO:0000259" key="2">
    <source>
        <dbReference type="Pfam" id="PF13400"/>
    </source>
</evidence>
<protein>
    <recommendedName>
        <fullName evidence="2">Putative Flp pilus-assembly TadG-like N-terminal domain-containing protein</fullName>
    </recommendedName>
</protein>
<accession>A0A385YPJ1</accession>
<keyword evidence="4" id="KW-1185">Reference proteome</keyword>
<dbReference type="AlphaFoldDB" id="A0A385YPJ1"/>
<sequence>MRIREVLRNEKGNIVLTSAFLFVVLTAFAGLVVDGGHLYLTKSNLQKAANAAVLSGGQELTRDSEEPTRDIVHDILEAHDAEAYLQTTDIELKKSVKVSLTKPVELFFSKIVGVESVDVSVSSKAQLGVMSRAFGAAPIGIDDSIPLVFGQEYVLKVDEEGVDTGFFGALALEGPGAKLYEDNLLHGFDGELKVGDIVDTQTGNIAGPTKSAIDILVNSCSDPNERDCPRVLLIPVYVPYNVQSNQMKQVKIVGFAYFYISEPMNSNDKTIKGKFLRRVGTGFEDDSLENNGALTIRLVE</sequence>
<dbReference type="EMBL" id="CP032418">
    <property type="protein sequence ID" value="AYC28635.1"/>
    <property type="molecule type" value="Genomic_DNA"/>
</dbReference>
<reference evidence="4" key="1">
    <citation type="submission" date="2018-09" db="EMBL/GenBank/DDBJ databases">
        <authorList>
            <person name="Zhu H."/>
        </authorList>
    </citation>
    <scope>NUCLEOTIDE SEQUENCE [LARGE SCALE GENOMIC DNA]</scope>
    <source>
        <strain evidence="4">K2R23-3</strain>
    </source>
</reference>
<keyword evidence="1" id="KW-0472">Membrane</keyword>
<gene>
    <name evidence="3" type="ORF">D3873_01650</name>
</gene>
<evidence type="ECO:0000256" key="1">
    <source>
        <dbReference type="SAM" id="Phobius"/>
    </source>
</evidence>
<name>A0A385YPJ1_9BACL</name>
<dbReference type="InterPro" id="IPR028087">
    <property type="entry name" value="Tad_N"/>
</dbReference>
<dbReference type="Pfam" id="PF13400">
    <property type="entry name" value="Tad"/>
    <property type="match status" value="1"/>
</dbReference>
<evidence type="ECO:0000313" key="3">
    <source>
        <dbReference type="EMBL" id="AYC28635.1"/>
    </source>
</evidence>
<evidence type="ECO:0000313" key="4">
    <source>
        <dbReference type="Proteomes" id="UP000265725"/>
    </source>
</evidence>
<keyword evidence="1" id="KW-0812">Transmembrane</keyword>
<feature type="transmembrane region" description="Helical" evidence="1">
    <location>
        <begin position="12"/>
        <end position="33"/>
    </location>
</feature>
<feature type="domain" description="Putative Flp pilus-assembly TadG-like N-terminal" evidence="2">
    <location>
        <begin position="12"/>
        <end position="58"/>
    </location>
</feature>